<dbReference type="GO" id="GO:0006633">
    <property type="term" value="P:fatty acid biosynthetic process"/>
    <property type="evidence" value="ECO:0007669"/>
    <property type="project" value="InterPro"/>
</dbReference>
<keyword evidence="5" id="KW-0479">Metal-binding</keyword>
<comment type="catalytic activity">
    <reaction evidence="12">
        <text>a (3R)-hydroxyacyl-[ACP] + NADP(+) = a 3-oxoacyl-[ACP] + NADPH + H(+)</text>
        <dbReference type="Rhea" id="RHEA:17397"/>
        <dbReference type="Rhea" id="RHEA-COMP:9916"/>
        <dbReference type="Rhea" id="RHEA-COMP:9945"/>
        <dbReference type="ChEBI" id="CHEBI:15378"/>
        <dbReference type="ChEBI" id="CHEBI:57783"/>
        <dbReference type="ChEBI" id="CHEBI:58349"/>
        <dbReference type="ChEBI" id="CHEBI:78776"/>
        <dbReference type="ChEBI" id="CHEBI:78827"/>
        <dbReference type="EC" id="1.1.1.100"/>
    </reaction>
</comment>
<dbReference type="CDD" id="cd00828">
    <property type="entry name" value="elong_cond_enzymes"/>
    <property type="match status" value="1"/>
</dbReference>
<dbReference type="GO" id="GO:0004321">
    <property type="term" value="F:fatty-acyl-CoA synthase activity"/>
    <property type="evidence" value="ECO:0007669"/>
    <property type="project" value="UniProtKB-EC"/>
</dbReference>
<protein>
    <submittedName>
        <fullName evidence="17">Uncharacterized protein</fullName>
    </submittedName>
</protein>
<dbReference type="GO" id="GO:0005835">
    <property type="term" value="C:fatty acid synthase complex"/>
    <property type="evidence" value="ECO:0007669"/>
    <property type="project" value="InterPro"/>
</dbReference>
<dbReference type="Gene3D" id="3.40.366.10">
    <property type="entry name" value="Malonyl-Coenzyme A Acyl Carrier Protein, domain 2"/>
    <property type="match status" value="3"/>
</dbReference>
<dbReference type="InterPro" id="IPR041550">
    <property type="entry name" value="FASI_helical"/>
</dbReference>
<reference evidence="17" key="1">
    <citation type="submission" date="2021-07" db="EMBL/GenBank/DDBJ databases">
        <title>Draft genome of Mortierella alpina, strain LL118, isolated from an aspen leaf litter sample.</title>
        <authorList>
            <person name="Yang S."/>
            <person name="Vinatzer B.A."/>
        </authorList>
    </citation>
    <scope>NUCLEOTIDE SEQUENCE</scope>
    <source>
        <strain evidence="17">LL118</strain>
    </source>
</reference>
<dbReference type="Pfam" id="PF02801">
    <property type="entry name" value="Ketoacyl-synt_C"/>
    <property type="match status" value="1"/>
</dbReference>
<keyword evidence="2" id="KW-0596">Phosphopantetheine</keyword>
<dbReference type="Gene3D" id="6.10.60.10">
    <property type="match status" value="1"/>
</dbReference>
<dbReference type="InterPro" id="IPR037143">
    <property type="entry name" value="4-PPantetheinyl_Trfase_dom_sf"/>
</dbReference>
<dbReference type="CDD" id="cd08950">
    <property type="entry name" value="KR_fFAS_SDR_c_like"/>
    <property type="match status" value="1"/>
</dbReference>
<evidence type="ECO:0000313" key="18">
    <source>
        <dbReference type="Proteomes" id="UP000717515"/>
    </source>
</evidence>
<evidence type="ECO:0000313" key="17">
    <source>
        <dbReference type="EMBL" id="KAG9327213.1"/>
    </source>
</evidence>
<dbReference type="Gene3D" id="1.20.1050.120">
    <property type="match status" value="1"/>
</dbReference>
<dbReference type="Gene3D" id="6.10.140.1410">
    <property type="match status" value="1"/>
</dbReference>
<feature type="compositionally biased region" description="Basic and acidic residues" evidence="14">
    <location>
        <begin position="3617"/>
        <end position="3628"/>
    </location>
</feature>
<dbReference type="Pfam" id="PF00698">
    <property type="entry name" value="Acyl_transf_1"/>
    <property type="match status" value="1"/>
</dbReference>
<dbReference type="SUPFAM" id="SSF56214">
    <property type="entry name" value="4'-phosphopantetheinyl transferase"/>
    <property type="match status" value="1"/>
</dbReference>
<dbReference type="InterPro" id="IPR016035">
    <property type="entry name" value="Acyl_Trfase/lysoPLipase"/>
</dbReference>
<dbReference type="InterPro" id="IPR001227">
    <property type="entry name" value="Ac_transferase_dom_sf"/>
</dbReference>
<dbReference type="SUPFAM" id="SSF51735">
    <property type="entry name" value="NAD(P)-binding Rossmann-fold domains"/>
    <property type="match status" value="1"/>
</dbReference>
<evidence type="ECO:0000256" key="13">
    <source>
        <dbReference type="ARBA" id="ARBA00049541"/>
    </source>
</evidence>
<dbReference type="SUPFAM" id="SSF53901">
    <property type="entry name" value="Thiolase-like"/>
    <property type="match status" value="2"/>
</dbReference>
<comment type="catalytic activity">
    <reaction evidence="11">
        <text>acetyl-CoA + n malonyl-CoA + 2n NADPH + 4n H(+) = a long-chain-acyl-CoA + n CoA + n CO2 + 2n NADP(+).</text>
        <dbReference type="EC" id="2.3.1.86"/>
    </reaction>
</comment>
<dbReference type="GO" id="GO:0004315">
    <property type="term" value="F:3-oxoacyl-[acyl-carrier-protein] synthase activity"/>
    <property type="evidence" value="ECO:0007669"/>
    <property type="project" value="UniProtKB-EC"/>
</dbReference>
<dbReference type="GO" id="GO:0000287">
    <property type="term" value="F:magnesium ion binding"/>
    <property type="evidence" value="ECO:0007669"/>
    <property type="project" value="InterPro"/>
</dbReference>
<dbReference type="InterPro" id="IPR014031">
    <property type="entry name" value="Ketoacyl_synth_C"/>
</dbReference>
<dbReference type="InterPro" id="IPR040899">
    <property type="entry name" value="Fas_alpha_ACP"/>
</dbReference>
<dbReference type="Gene3D" id="6.20.240.10">
    <property type="match status" value="1"/>
</dbReference>
<dbReference type="InterPro" id="IPR014030">
    <property type="entry name" value="Ketoacyl_synth_N"/>
</dbReference>
<dbReference type="GO" id="GO:0004316">
    <property type="term" value="F:3-oxoacyl-[acyl-carrier-protein] reductase (NADPH) activity"/>
    <property type="evidence" value="ECO:0007669"/>
    <property type="project" value="UniProtKB-EC"/>
</dbReference>
<dbReference type="InterPro" id="IPR009081">
    <property type="entry name" value="PP-bd_ACP"/>
</dbReference>
<dbReference type="InterPro" id="IPR050830">
    <property type="entry name" value="Fungal_FAS"/>
</dbReference>
<dbReference type="Pfam" id="PF01575">
    <property type="entry name" value="MaoC_dehydratas"/>
    <property type="match status" value="1"/>
</dbReference>
<dbReference type="InterPro" id="IPR003965">
    <property type="entry name" value="Fatty_acid_synthase"/>
</dbReference>
<dbReference type="FunFam" id="3.90.470.20:FF:000005">
    <property type="entry name" value="Fatty acid synthase alpha subunit FasA"/>
    <property type="match status" value="1"/>
</dbReference>
<dbReference type="Gene3D" id="3.30.1120.100">
    <property type="match status" value="1"/>
</dbReference>
<dbReference type="Pfam" id="PF00109">
    <property type="entry name" value="ketoacyl-synt"/>
    <property type="match status" value="1"/>
</dbReference>
<dbReference type="GO" id="GO:0008897">
    <property type="term" value="F:holo-[acyl-carrier-protein] synthase activity"/>
    <property type="evidence" value="ECO:0007669"/>
    <property type="project" value="InterPro"/>
</dbReference>
<keyword evidence="8" id="KW-0521">NADP</keyword>
<dbReference type="Pfam" id="PF08354">
    <property type="entry name" value="Fas1-AflB-like_hel"/>
    <property type="match status" value="1"/>
</dbReference>
<evidence type="ECO:0000256" key="14">
    <source>
        <dbReference type="SAM" id="MobiDB-lite"/>
    </source>
</evidence>
<dbReference type="Gene3D" id="3.20.20.70">
    <property type="entry name" value="Aldolase class I"/>
    <property type="match status" value="2"/>
</dbReference>
<dbReference type="InterPro" id="IPR014043">
    <property type="entry name" value="Acyl_transferase_dom"/>
</dbReference>
<dbReference type="Gene3D" id="3.30.70.2430">
    <property type="match status" value="1"/>
</dbReference>
<dbReference type="FunFam" id="1.20.930.70:FF:000001">
    <property type="entry name" value="Fatty acid synthase beta subunit dehydratase"/>
    <property type="match status" value="1"/>
</dbReference>
<evidence type="ECO:0000256" key="2">
    <source>
        <dbReference type="ARBA" id="ARBA00022450"/>
    </source>
</evidence>
<dbReference type="FunFam" id="3.20.20.70:FF:000078">
    <property type="entry name" value="Fatty acid synthase beta subunit dehydratase"/>
    <property type="match status" value="1"/>
</dbReference>
<dbReference type="SMART" id="SM00827">
    <property type="entry name" value="PKS_AT"/>
    <property type="match status" value="1"/>
</dbReference>
<accession>A0A9P8I8T3</accession>
<proteinExistence type="inferred from homology"/>
<dbReference type="PROSITE" id="PS00606">
    <property type="entry name" value="KS3_1"/>
    <property type="match status" value="1"/>
</dbReference>
<dbReference type="InterPro" id="IPR013565">
    <property type="entry name" value="Fas1/AflB-like_central"/>
</dbReference>
<feature type="domain" description="Ketosynthase family 3 (KS3)" evidence="16">
    <location>
        <begin position="3385"/>
        <end position="3922"/>
    </location>
</feature>
<dbReference type="Gene3D" id="6.10.250.1850">
    <property type="match status" value="1"/>
</dbReference>
<evidence type="ECO:0000256" key="1">
    <source>
        <dbReference type="ARBA" id="ARBA00007485"/>
    </source>
</evidence>
<dbReference type="PANTHER" id="PTHR10982:SF21">
    <property type="entry name" value="FATTY ACID SYNTHASE SUBUNIT BETA"/>
    <property type="match status" value="1"/>
</dbReference>
<dbReference type="Pfam" id="PF22235">
    <property type="entry name" value="FAS1_thioest_ins"/>
    <property type="match status" value="1"/>
</dbReference>
<dbReference type="PRINTS" id="PR01483">
    <property type="entry name" value="FASYNTHASE"/>
</dbReference>
<dbReference type="SUPFAM" id="SSF52151">
    <property type="entry name" value="FabD/lysophospholipase-like"/>
    <property type="match status" value="2"/>
</dbReference>
<dbReference type="Gene3D" id="3.90.25.70">
    <property type="match status" value="1"/>
</dbReference>
<evidence type="ECO:0000256" key="7">
    <source>
        <dbReference type="ARBA" id="ARBA00022842"/>
    </source>
</evidence>
<evidence type="ECO:0000256" key="11">
    <source>
        <dbReference type="ARBA" id="ARBA00048237"/>
    </source>
</evidence>
<dbReference type="Pfam" id="PF13452">
    <property type="entry name" value="FAS1_DH_region"/>
    <property type="match status" value="1"/>
</dbReference>
<dbReference type="InterPro" id="IPR029069">
    <property type="entry name" value="HotDog_dom_sf"/>
</dbReference>
<dbReference type="Gene3D" id="1.20.930.70">
    <property type="match status" value="1"/>
</dbReference>
<dbReference type="Proteomes" id="UP000717515">
    <property type="component" value="Unassembled WGS sequence"/>
</dbReference>
<dbReference type="InterPro" id="IPR008278">
    <property type="entry name" value="4-PPantetheinyl_Trfase_dom"/>
</dbReference>
<dbReference type="Gene3D" id="3.40.50.720">
    <property type="entry name" value="NAD(P)-binding Rossmann-like Domain"/>
    <property type="match status" value="1"/>
</dbReference>
<evidence type="ECO:0000256" key="9">
    <source>
        <dbReference type="ARBA" id="ARBA00023002"/>
    </source>
</evidence>
<feature type="region of interest" description="Disordered" evidence="14">
    <location>
        <begin position="3614"/>
        <end position="3637"/>
    </location>
</feature>
<dbReference type="FunFam" id="3.40.366.10:FF:000003">
    <property type="entry name" value="Fatty acid synthase subunit beta dehydratase"/>
    <property type="match status" value="1"/>
</dbReference>
<feature type="region of interest" description="Disordered" evidence="14">
    <location>
        <begin position="2869"/>
        <end position="2890"/>
    </location>
</feature>
<dbReference type="GO" id="GO:0019171">
    <property type="term" value="F:(3R)-hydroxyacyl-[acyl-carrier-protein] dehydratase activity"/>
    <property type="evidence" value="ECO:0007669"/>
    <property type="project" value="InterPro"/>
</dbReference>
<evidence type="ECO:0000256" key="12">
    <source>
        <dbReference type="ARBA" id="ARBA00048508"/>
    </source>
</evidence>
<dbReference type="Gene3D" id="6.10.250.1940">
    <property type="match status" value="1"/>
</dbReference>
<keyword evidence="9" id="KW-0560">Oxidoreductase</keyword>
<dbReference type="InterPro" id="IPR013785">
    <property type="entry name" value="Aldolase_TIM"/>
</dbReference>
<dbReference type="InterPro" id="IPR036291">
    <property type="entry name" value="NAD(P)-bd_dom_sf"/>
</dbReference>
<dbReference type="Gene3D" id="3.40.47.10">
    <property type="match status" value="2"/>
</dbReference>
<dbReference type="Gene3D" id="6.10.140.1400">
    <property type="match status" value="1"/>
</dbReference>
<dbReference type="NCBIfam" id="TIGR00556">
    <property type="entry name" value="pantethn_trn"/>
    <property type="match status" value="1"/>
</dbReference>
<dbReference type="InterPro" id="IPR018201">
    <property type="entry name" value="Ketoacyl_synth_AS"/>
</dbReference>
<evidence type="ECO:0000256" key="8">
    <source>
        <dbReference type="ARBA" id="ARBA00022857"/>
    </source>
</evidence>
<evidence type="ECO:0000256" key="4">
    <source>
        <dbReference type="ARBA" id="ARBA00022679"/>
    </source>
</evidence>
<dbReference type="GO" id="GO:0004318">
    <property type="term" value="F:enoyl-[acyl-carrier-protein] reductase (NADH) activity"/>
    <property type="evidence" value="ECO:0007669"/>
    <property type="project" value="InterPro"/>
</dbReference>
<dbReference type="PROSITE" id="PS50075">
    <property type="entry name" value="CARRIER"/>
    <property type="match status" value="2"/>
</dbReference>
<dbReference type="InterPro" id="IPR047224">
    <property type="entry name" value="FAS_alpha_su_C"/>
</dbReference>
<dbReference type="PROSITE" id="PS52004">
    <property type="entry name" value="KS3_2"/>
    <property type="match status" value="1"/>
</dbReference>
<dbReference type="InterPro" id="IPR004568">
    <property type="entry name" value="Ppantetheine-prot_Trfase_dom"/>
</dbReference>
<dbReference type="InterPro" id="IPR039569">
    <property type="entry name" value="FAS1-like_DH_region"/>
</dbReference>
<feature type="domain" description="Carrier" evidence="15">
    <location>
        <begin position="2424"/>
        <end position="2501"/>
    </location>
</feature>
<comment type="catalytic activity">
    <reaction evidence="13">
        <text>a fatty acyl-[ACP] + malonyl-[ACP] + H(+) = a 3-oxoacyl-[ACP] + holo-[ACP] + CO2</text>
        <dbReference type="Rhea" id="RHEA:22836"/>
        <dbReference type="Rhea" id="RHEA-COMP:9623"/>
        <dbReference type="Rhea" id="RHEA-COMP:9685"/>
        <dbReference type="Rhea" id="RHEA-COMP:9916"/>
        <dbReference type="Rhea" id="RHEA-COMP:14125"/>
        <dbReference type="ChEBI" id="CHEBI:15378"/>
        <dbReference type="ChEBI" id="CHEBI:16526"/>
        <dbReference type="ChEBI" id="CHEBI:64479"/>
        <dbReference type="ChEBI" id="CHEBI:78449"/>
        <dbReference type="ChEBI" id="CHEBI:78776"/>
        <dbReference type="ChEBI" id="CHEBI:138651"/>
        <dbReference type="EC" id="2.3.1.41"/>
    </reaction>
</comment>
<dbReference type="SUPFAM" id="SSF54637">
    <property type="entry name" value="Thioesterase/thiol ester dehydrase-isomerase"/>
    <property type="match status" value="2"/>
</dbReference>
<gene>
    <name evidence="17" type="ORF">KVV02_002666</name>
</gene>
<dbReference type="Pfam" id="PF18325">
    <property type="entry name" value="Fas_alpha_ACP"/>
    <property type="match status" value="2"/>
</dbReference>
<keyword evidence="3" id="KW-0597">Phosphoprotein</keyword>
<dbReference type="InterPro" id="IPR002539">
    <property type="entry name" value="MaoC-like_dom"/>
</dbReference>
<dbReference type="InterPro" id="IPR032088">
    <property type="entry name" value="SAT"/>
</dbReference>
<dbReference type="Gene3D" id="6.10.250.1930">
    <property type="match status" value="1"/>
</dbReference>
<dbReference type="Pfam" id="PF17951">
    <property type="entry name" value="FAS_meander"/>
    <property type="match status" value="1"/>
</dbReference>
<dbReference type="InterPro" id="IPR040883">
    <property type="entry name" value="FAS_meander"/>
</dbReference>
<dbReference type="Gene3D" id="3.10.129.10">
    <property type="entry name" value="Hotdog Thioesterase"/>
    <property type="match status" value="1"/>
</dbReference>
<feature type="domain" description="Carrier" evidence="15">
    <location>
        <begin position="2232"/>
        <end position="2309"/>
    </location>
</feature>
<comment type="similarity">
    <text evidence="1">Belongs to the thiolase-like superfamily. Fungal fatty acid synthetase subunit alpha family.</text>
</comment>
<dbReference type="EMBL" id="JAIFTL010000007">
    <property type="protein sequence ID" value="KAG9327213.1"/>
    <property type="molecule type" value="Genomic_DNA"/>
</dbReference>
<keyword evidence="7" id="KW-0460">Magnesium</keyword>
<evidence type="ECO:0000256" key="3">
    <source>
        <dbReference type="ARBA" id="ARBA00022553"/>
    </source>
</evidence>
<evidence type="ECO:0000259" key="15">
    <source>
        <dbReference type="PROSITE" id="PS50075"/>
    </source>
</evidence>
<dbReference type="CDD" id="cd03447">
    <property type="entry name" value="FAS_MaoC"/>
    <property type="match status" value="1"/>
</dbReference>
<dbReference type="Pfam" id="PF16073">
    <property type="entry name" value="SAT"/>
    <property type="match status" value="1"/>
</dbReference>
<dbReference type="Gene3D" id="6.10.140.1390">
    <property type="match status" value="1"/>
</dbReference>
<dbReference type="PANTHER" id="PTHR10982">
    <property type="entry name" value="MALONYL COA-ACYL CARRIER PROTEIN TRANSACYLASE"/>
    <property type="match status" value="1"/>
</dbReference>
<evidence type="ECO:0000256" key="10">
    <source>
        <dbReference type="ARBA" id="ARBA00023268"/>
    </source>
</evidence>
<dbReference type="FunFam" id="3.40.366.10:FF:000006">
    <property type="entry name" value="Fatty acid synthase beta subunit dehydratase"/>
    <property type="match status" value="1"/>
</dbReference>
<name>A0A9P8I8T3_MORAP</name>
<dbReference type="InterPro" id="IPR016039">
    <property type="entry name" value="Thiolase-like"/>
</dbReference>
<dbReference type="Pfam" id="PF17828">
    <property type="entry name" value="FAS_N"/>
    <property type="match status" value="1"/>
</dbReference>
<sequence length="4162" mass="457893">MTTAQSNLTRPLALKQGTSEVSILVPSDVWVAAEQLREEFLISAEAAPSEEAAAAGGADDQAPEMALVARFLKFATDKSEQSDPSLQFIPVLKTVFLFFVTKYLKGNDIHAVTRLLAKDTRVVIINAFFSALVFLRATEALAPEDYTPPTSALFAAAQEGSAKLFAIFGGQGNIEEYFDELADIYTTYTTLVQDYVEDMAAVLREHARSDDASVFHSKGLDVMGWLRSPDSKPDVAYLVSAPVSLPLIGLVQLMHYYVMLKVLDQTPAQLRDVILGSTGHSQGIISSVVISSSATFEEFFANSRKALGLLFWIGTRSQEVYPQTTLNPAILQDSLSNNEGNPTPMLVVNSLRASEVQKYVEATNRHLPEDRKIKIALINGPRSSICTGPPQSLYGLNLALRKLKAPTGLEQGRVPFSQRKVKFSSRFLPITAPFHSSYLDGVSALVESDIARYDLGFDHTQMTVPVFSTDSGKDIAGSPTITMDLVNQICSLPVHWEKATAMAGLTHVIDFGPGGSSGVGSLTARNKDGTGVQVMLAGASEGVNRELSYKPDIFDANPAALRYAPNWANEFQPKLVRSVNGEIHIDTRMSRLLSKPPLMVAGMTPSTVNEGFVSAVMNAGYHVELAGGGHYNEAAVRSKVKKIMQLTTPGAGITLNTLFINVRQWGFQAPLVPKLRREGLPMEGFCCAAGVPSLEVADEFITDMLSAGIRHISFKPGSAESIRQVLAIANAHPEMPIVLQWTGGRAGGHHSFEDFHQPILETYSAIRRHPNVVLVAGSGFGGAEDTYPYLTGDWSVQLDYPPMPFDGMLFGSRVMVAKEGMASLGVKQAIVDAPGVEDSEWEKTYKGPTGGVMTVRSELGEPIHKIATRGVKLWKEMDDTIFALPKDKRPAALLAKKDYIIKRLNADFQKVWFGKKANGSVADLQDMTYEEVINRLMELMFIKHEERWIDHSHRNLLGDILRRIEERFVGVEKKSIVQTFSQLDIPFAFAQEFVDTYPLTKTQLLTTEDVGYFLFLMNRRGQKPVPFIPVLDKDFEVWFKKDSLWQAEDLAAVVDQDVQRTCILQGPAAVRYATKVDEPVKDILDGIFHSHIAWLKERYYNNNDADIPQVEYFGGKPGRFESALNAVLPLVKVETYDNGKVKMVETSMLESSLPKNEDWLEYLAGQDPSWFRALLTAPAVIQGKKFLDNPLARIFRPRVSQAVHFEYTEDKLQTITVYDRRSWSASSKSSELSPSLRARLQPNELIEVVLVEKNGERLIPFPLLFHYTPEKGYAPIHEVMEGRNERIKEFYYKLWFPSEEDQFNACLATDAFTEKFICNGEQVSTPEIKEFCQAVGNQAELYVERRQKVVYAPMDFAIVVGWKSIIKAIFPKSIDGDLLKLVHLSNGFRMLDGAESLKQGDIVDTVAEINAVVNNDSGKLVQVKGVVLREGKRVMEVTSEFLYRGTFVDYQNTFQKTVETPMEVKLTSAKDVAVLKSKEWIQWAEGEHTVGPNASLVFRLNTIVRFKNKTTFSHVETTGTVSMQISTKEHVEIATVHYSNDEETQGNPVLAYLKRSGSPIEQAIHFENGGYSVMPEGSFSSEVISPFSNEPYAKVSGDFNPIHVNPYFADLAELPGTITHGMWTSASTRKFVEIFAAENHPQRVTSYEVKFLSMVLPQDRLSTKLSHIGMINGKKIIKVETFNQNGSKVVEGTAEIDQPTIAYVFTGQGSQEQGMGMALYDSSPVAKDIWQRADRHFLENYGFSILDIVRNNPLKKTIHFGGPKGNAIRQNYMSMRYDQVDQDGSIKSLPLFPGINETTHFYTFQSPNGLLAATQFTQPALTLMEKAAFEDMRSKGLIQGNCAFAGHSLGEYSALAAIGEVLPIESLVDVVFYRGMTMQVAVPRDSVGRSNYGMVAINPSRVSPTFNDSALRYVVDAIARQSNGLLEIVNENVENWQYVAAGELSNLDALSTVLNYLKVQKIDLQKLMETMPLEEVKKHLSQIIAGALEKVAEKVAKDGHIKPERGVATIPLAGIDVPFHSSFLLSGVAPFRTYLAKKINPTFINVPLLTSKYIPNLTAQPFSIEKSYIEGVYNLTSSPRLAKVLKNWIDTKLTAKQQQRLGYTLLVELLAYQFASPVRWIETQDRLFKEYNVVRLIEVGPSPTLCGMAQRTLKFKYEAYDDALTFQRSTLCTSKDSKEIYYAMDNVESSAPAPAASAAAPVAKAAPVAAAAPAPVAVAAAGPAAAVSDVPIKALEILHVIVAQKVKKTLEEVPLSKAIKDLVGGKSTLQNEILGDLQKEFGSSGFPEKGEEAPLEELANALQGSFNGALGKQTTSLIAKMMGSKMPGGYSLSTAKGYLAKVHGLGPVRADGALLVGLTMEPPARLGAVPEANAWLDSVAQAYARRAGISLSAGAPAGGAAPVMMAAAGPAAAGPAAAVADAPIKAIDILHVIVAQKIKKTVEEVPLSKAIKDLVGGKSTLQNEILGDLQKEFGSSGFPEKGEEAPLEDLGNALQGSFSGSLGMQTTSLIAKMMGSKMPGGFTQSSAKAYLASSYGLGSLRADGALLLGLTMEPSARLGSEGDAKAWLDTVAQAYARRASISLGGGGGGAVAGGAVGGAMMNSEEFNQFQAKQNAMMYQHLEIYARYLEKDLRAGEKQYEEEKLATLRLQADIDQWMAEHGDYYAEGIKPAFSVKKARKYDSHWNWVRQDAMSLLYDMIFGRLTVVDREVVAQCIHVMNRANPQLLEFMIYHIDNTAADRGKTYALAKEFGNMLIENCREVLEAAPVYKDVGVPTGPQTTIDNKGNILYEEVQRVGVRKLDHYVKDMVAGGKMSEYSNRQKVQKNLAQIYKIIKAQNTMKSSSKLAIKSLYGEVIHAMNMSNTIIREEKNRRASRVRRASAVPSADRPKKEAKKETIPFLHLKKKNPQSESGWEFSQRLTSVYLDVLTNIARDGVTFENRMVLMTGAGKDSIGASILKGLLSGGAKVVVTTSRFSRDVTEYYQSIYQRHGSKNSSLVVVPFNGGSKQDVDALVNYIYDKDLKKGLGWDLDYIIPFAAISVQGKEIDNIDSQSELAHRIMLTNVLRLLGNVKAKKMEHGYDTRPAQVILPLSPNHGTFGADGLYGESKVALETLFNRWSSESWGAYLTITGAVIGWTRGTGLMSGNNIVAEGLEKYGVRTFSGQEMAFNILGLMHPSITNLCQVEPVWADLNGGLQYLPNLNEISANLRAEYRQTAEIRKAIVTENTLDFKETHGAEAERKHQPHKVTPRANMKFPFPELKDYKDLSHAHKLRGMLDLEKVVVVTGFSEVGPWGNSRTRWEMEANGQFSLEGCIEMAWIMGFIKHHNGNLKSGSPYSGWVDAKTEEPVKDRDVKAKYEKQILEHTGIRLIEPELFGGYDPKRKGLLQEVLIDHDLEAFEVSKEEAQMFKLEHGDKVDIYEEESGQWAVKFKKGANMYIPKALKFDRLVAGQIPTGWDAARYGVPKDIIDQVDTITLYVLVSTVEALVASGITDPYEFYQYVHVSEVGNTAGSGVGGMLSLRGMYRGRVMDDPVQKDILQESFINTMPAWVNMLLLSSSGPIKTPVGACATAVESVEIGVDTIQSGKAKIVIVGGYDDFQEEGSYEFANMKATSNTEEEFAHGRTPKEMSRPATSTRSGFMESHGAGIEILMQAKLAVEMGVPIYGIVGLTNTATDKEGRSVPAPGQGVLTTARETKGKMPSRLLDIKYRKRQIDARRAQIKQWVENEYAELRYELDELKANNNLTVTEEEYLASETERIQKEAKRQHREALNLWGNEFYRQDPQISPLRGALASFGLTIDDIGVGSFHGTSTKANDKNESEVVNKQLEHLGRSKGNALPSIWQKYLTGHPKGAAAAWMMNGVLQVLQTGLIPGNRNADNIDDTMRQYEHVLYTSRSIQTDGVKAGLLKSFGFGQVGGEVLLIHSDYILGALEEHEYEAYKTKQQARQAKSYRYLHDSMTGGPALVQVKNAPPYSPELESPVYLNPKARAQYNNATKSWAFNAKHLVPESEKIDVDMTRAILETSAQESLGVTSSSSRGVGVDVEMVSAINIENDTFLERNFTQQEIDYCLSRPDPQASFAGRWSAKEAVVKAVSSFSLDSEKVWTQGAGAGLSEIEIVMAESGAPSVVFSGAAQEAAAKAGVKEIKVSISHSGAYAVAVANAL</sequence>
<dbReference type="Gene3D" id="3.90.470.20">
    <property type="entry name" value="4'-phosphopantetheinyl transferase domain"/>
    <property type="match status" value="1"/>
</dbReference>
<dbReference type="GO" id="GO:0004312">
    <property type="term" value="F:fatty acid synthase activity"/>
    <property type="evidence" value="ECO:0007669"/>
    <property type="project" value="InterPro"/>
</dbReference>
<evidence type="ECO:0000259" key="16">
    <source>
        <dbReference type="PROSITE" id="PS52004"/>
    </source>
</evidence>
<keyword evidence="4" id="KW-0808">Transferase</keyword>
<dbReference type="GO" id="GO:0016787">
    <property type="term" value="F:hydrolase activity"/>
    <property type="evidence" value="ECO:0007669"/>
    <property type="project" value="UniProtKB-KW"/>
</dbReference>
<comment type="caution">
    <text evidence="17">The sequence shown here is derived from an EMBL/GenBank/DDBJ whole genome shotgun (WGS) entry which is preliminary data.</text>
</comment>
<dbReference type="FunFam" id="3.90.25.70:FF:000001">
    <property type="entry name" value="Fatty acid synthase subunit alpha"/>
    <property type="match status" value="1"/>
</dbReference>
<organism evidence="17 18">
    <name type="scientific">Mortierella alpina</name>
    <name type="common">Oleaginous fungus</name>
    <name type="synonym">Mortierella renispora</name>
    <dbReference type="NCBI Taxonomy" id="64518"/>
    <lineage>
        <taxon>Eukaryota</taxon>
        <taxon>Fungi</taxon>
        <taxon>Fungi incertae sedis</taxon>
        <taxon>Mucoromycota</taxon>
        <taxon>Mortierellomycotina</taxon>
        <taxon>Mortierellomycetes</taxon>
        <taxon>Mortierellales</taxon>
        <taxon>Mortierellaceae</taxon>
        <taxon>Mortierella</taxon>
    </lineage>
</organism>
<dbReference type="InterPro" id="IPR041099">
    <property type="entry name" value="FAS1_N"/>
</dbReference>
<evidence type="ECO:0000256" key="6">
    <source>
        <dbReference type="ARBA" id="ARBA00022801"/>
    </source>
</evidence>
<keyword evidence="6" id="KW-0378">Hydrolase</keyword>
<keyword evidence="10" id="KW-0511">Multifunctional enzyme</keyword>
<dbReference type="Pfam" id="PF18314">
    <property type="entry name" value="FAS_I_H"/>
    <property type="match status" value="1"/>
</dbReference>
<evidence type="ECO:0000256" key="5">
    <source>
        <dbReference type="ARBA" id="ARBA00022723"/>
    </source>
</evidence>
<dbReference type="InterPro" id="IPR020841">
    <property type="entry name" value="PKS_Beta-ketoAc_synthase_dom"/>
</dbReference>
<dbReference type="Pfam" id="PF01648">
    <property type="entry name" value="ACPS"/>
    <property type="match status" value="1"/>
</dbReference>